<organism evidence="1 2">
    <name type="scientific">Oikopleura dioica</name>
    <name type="common">Tunicate</name>
    <dbReference type="NCBI Taxonomy" id="34765"/>
    <lineage>
        <taxon>Eukaryota</taxon>
        <taxon>Metazoa</taxon>
        <taxon>Chordata</taxon>
        <taxon>Tunicata</taxon>
        <taxon>Appendicularia</taxon>
        <taxon>Copelata</taxon>
        <taxon>Oikopleuridae</taxon>
        <taxon>Oikopleura</taxon>
    </lineage>
</organism>
<dbReference type="Proteomes" id="UP001158576">
    <property type="component" value="Chromosome 1"/>
</dbReference>
<protein>
    <submittedName>
        <fullName evidence="1">Oidioi.mRNA.OKI2018_I69.chr1.g1351.t1.cds</fullName>
    </submittedName>
</protein>
<accession>A0ABN7SMM4</accession>
<keyword evidence="2" id="KW-1185">Reference proteome</keyword>
<evidence type="ECO:0000313" key="2">
    <source>
        <dbReference type="Proteomes" id="UP001158576"/>
    </source>
</evidence>
<proteinExistence type="predicted"/>
<reference evidence="1 2" key="1">
    <citation type="submission" date="2021-04" db="EMBL/GenBank/DDBJ databases">
        <authorList>
            <person name="Bliznina A."/>
        </authorList>
    </citation>
    <scope>NUCLEOTIDE SEQUENCE [LARGE SCALE GENOMIC DNA]</scope>
</reference>
<dbReference type="EMBL" id="OU015566">
    <property type="protein sequence ID" value="CAG5104575.1"/>
    <property type="molecule type" value="Genomic_DNA"/>
</dbReference>
<evidence type="ECO:0000313" key="1">
    <source>
        <dbReference type="EMBL" id="CAG5104575.1"/>
    </source>
</evidence>
<name>A0ABN7SMM4_OIKDI</name>
<sequence length="126" mass="14393">MSAPFTRSKARHVEIIDRAIEEAEFLRDLLLQELGQEEEQDMEVEEPEFPRGKLAKGARKLVNKIGGGKRKRRRRLLLLWTLFLSLHISTARDPWAVLNCTGSCESASMTATTALVFEHEKAELWS</sequence>
<gene>
    <name evidence="1" type="ORF">OKIOD_LOCUS10116</name>
</gene>